<name>A0AAE0FP43_9CHLO</name>
<evidence type="ECO:0000259" key="7">
    <source>
        <dbReference type="PROSITE" id="PS50067"/>
    </source>
</evidence>
<dbReference type="PROSITE" id="PS50067">
    <property type="entry name" value="KINESIN_MOTOR_2"/>
    <property type="match status" value="1"/>
</dbReference>
<proteinExistence type="inferred from homology"/>
<evidence type="ECO:0000256" key="1">
    <source>
        <dbReference type="ARBA" id="ARBA00022741"/>
    </source>
</evidence>
<dbReference type="AlphaFoldDB" id="A0AAE0FP43"/>
<dbReference type="InterPro" id="IPR027417">
    <property type="entry name" value="P-loop_NTPase"/>
</dbReference>
<comment type="similarity">
    <text evidence="4 5">Belongs to the TRAFAC class myosin-kinesin ATPase superfamily. Kinesin family.</text>
</comment>
<dbReference type="InterPro" id="IPR027640">
    <property type="entry name" value="Kinesin-like_fam"/>
</dbReference>
<dbReference type="Proteomes" id="UP001190700">
    <property type="component" value="Unassembled WGS sequence"/>
</dbReference>
<organism evidence="8 9">
    <name type="scientific">Cymbomonas tetramitiformis</name>
    <dbReference type="NCBI Taxonomy" id="36881"/>
    <lineage>
        <taxon>Eukaryota</taxon>
        <taxon>Viridiplantae</taxon>
        <taxon>Chlorophyta</taxon>
        <taxon>Pyramimonadophyceae</taxon>
        <taxon>Pyramimonadales</taxon>
        <taxon>Pyramimonadaceae</taxon>
        <taxon>Cymbomonas</taxon>
    </lineage>
</organism>
<feature type="domain" description="Kinesin motor" evidence="7">
    <location>
        <begin position="11"/>
        <end position="382"/>
    </location>
</feature>
<dbReference type="GO" id="GO:0007018">
    <property type="term" value="P:microtubule-based movement"/>
    <property type="evidence" value="ECO:0007669"/>
    <property type="project" value="InterPro"/>
</dbReference>
<dbReference type="InterPro" id="IPR036961">
    <property type="entry name" value="Kinesin_motor_dom_sf"/>
</dbReference>
<reference evidence="8 9" key="1">
    <citation type="journal article" date="2015" name="Genome Biol. Evol.">
        <title>Comparative Genomics of a Bacterivorous Green Alga Reveals Evolutionary Causalities and Consequences of Phago-Mixotrophic Mode of Nutrition.</title>
        <authorList>
            <person name="Burns J.A."/>
            <person name="Paasch A."/>
            <person name="Narechania A."/>
            <person name="Kim E."/>
        </authorList>
    </citation>
    <scope>NUCLEOTIDE SEQUENCE [LARGE SCALE GENOMIC DNA]</scope>
    <source>
        <strain evidence="8 9">PLY_AMNH</strain>
    </source>
</reference>
<keyword evidence="2 4" id="KW-0067">ATP-binding</keyword>
<comment type="caution">
    <text evidence="8">The sequence shown here is derived from an EMBL/GenBank/DDBJ whole genome shotgun (WGS) entry which is preliminary data.</text>
</comment>
<keyword evidence="9" id="KW-1185">Reference proteome</keyword>
<dbReference type="PRINTS" id="PR00380">
    <property type="entry name" value="KINESINHEAVY"/>
</dbReference>
<dbReference type="GO" id="GO:0016887">
    <property type="term" value="F:ATP hydrolysis activity"/>
    <property type="evidence" value="ECO:0007669"/>
    <property type="project" value="TreeGrafter"/>
</dbReference>
<dbReference type="PROSITE" id="PS00411">
    <property type="entry name" value="KINESIN_MOTOR_1"/>
    <property type="match status" value="1"/>
</dbReference>
<keyword evidence="5" id="KW-0493">Microtubule</keyword>
<dbReference type="SMART" id="SM00129">
    <property type="entry name" value="KISc"/>
    <property type="match status" value="1"/>
</dbReference>
<evidence type="ECO:0000256" key="6">
    <source>
        <dbReference type="SAM" id="MobiDB-lite"/>
    </source>
</evidence>
<dbReference type="Gene3D" id="3.40.850.10">
    <property type="entry name" value="Kinesin motor domain"/>
    <property type="match status" value="1"/>
</dbReference>
<evidence type="ECO:0000313" key="8">
    <source>
        <dbReference type="EMBL" id="KAK3262566.1"/>
    </source>
</evidence>
<dbReference type="Pfam" id="PF00225">
    <property type="entry name" value="Kinesin"/>
    <property type="match status" value="1"/>
</dbReference>
<dbReference type="InterPro" id="IPR019821">
    <property type="entry name" value="Kinesin_motor_CS"/>
</dbReference>
<dbReference type="EMBL" id="LGRX02016103">
    <property type="protein sequence ID" value="KAK3262566.1"/>
    <property type="molecule type" value="Genomic_DNA"/>
</dbReference>
<evidence type="ECO:0000256" key="2">
    <source>
        <dbReference type="ARBA" id="ARBA00022840"/>
    </source>
</evidence>
<dbReference type="InterPro" id="IPR001752">
    <property type="entry name" value="Kinesin_motor_dom"/>
</dbReference>
<sequence>MTEAQSPADDRLKVAVRLRPLSPEEAKGNREQICFMEGKDIFLKDPSSGAISKYTYDHCFDSSQPPSSQEYASQVAVHQQLGMNLMDHLIKGYHCALFTYGQTGSGKSYSMMGTKTDVGLIPRILADLYARLGAIEASKEGYSFQVQLSMLEVMHNERLRDLLVPRAPAVRNMKFGRDPEIGTYVQGFTRKSVENVEELMKWVAAGDAERTVAATTMNRSSNRTHTVLQVVIRQVFQNPTYEGAPGEQRASQTGGLVSVLNLVDLAGSERSDRTSSLEGSPTGNKQRMQEGNAVNKSLAILALCIQRLAENSEPLEDRVSGGRVKSDRTRHVPYRDSLLTRLLQDCLAGKAHAIMLATVSPADVDFRESLSTLKYAQRGMAVRVNPKTNFMAISRRRSAPISVLHALQVSAHSTHSPPNQRAAANGMQDGSETMLRVNTNRVKQMPRERPLTNPRTCSEEVEFCKAMSIEVSPQQQVGSTQMDCHVCTMETPIHATMGVPVDPASFAIHRDVNRSPSGEVVERMMLKTCMEGPASPSASLEAARATHMDLQGPSAEGLRSP</sequence>
<keyword evidence="1 4" id="KW-0547">Nucleotide-binding</keyword>
<feature type="compositionally biased region" description="Polar residues" evidence="6">
    <location>
        <begin position="276"/>
        <end position="286"/>
    </location>
</feature>
<feature type="region of interest" description="Disordered" evidence="6">
    <location>
        <begin position="531"/>
        <end position="561"/>
    </location>
</feature>
<dbReference type="PANTHER" id="PTHR24115">
    <property type="entry name" value="KINESIN-RELATED"/>
    <property type="match status" value="1"/>
</dbReference>
<dbReference type="SUPFAM" id="SSF52540">
    <property type="entry name" value="P-loop containing nucleoside triphosphate hydrolases"/>
    <property type="match status" value="1"/>
</dbReference>
<gene>
    <name evidence="8" type="ORF">CYMTET_28585</name>
</gene>
<feature type="non-terminal residue" evidence="8">
    <location>
        <position position="561"/>
    </location>
</feature>
<dbReference type="GO" id="GO:0003777">
    <property type="term" value="F:microtubule motor activity"/>
    <property type="evidence" value="ECO:0007669"/>
    <property type="project" value="InterPro"/>
</dbReference>
<evidence type="ECO:0000256" key="5">
    <source>
        <dbReference type="RuleBase" id="RU000394"/>
    </source>
</evidence>
<dbReference type="GO" id="GO:0005524">
    <property type="term" value="F:ATP binding"/>
    <property type="evidence" value="ECO:0007669"/>
    <property type="project" value="UniProtKB-UniRule"/>
</dbReference>
<feature type="binding site" evidence="4">
    <location>
        <begin position="101"/>
        <end position="108"/>
    </location>
    <ligand>
        <name>ATP</name>
        <dbReference type="ChEBI" id="CHEBI:30616"/>
    </ligand>
</feature>
<feature type="region of interest" description="Disordered" evidence="6">
    <location>
        <begin position="269"/>
        <end position="290"/>
    </location>
</feature>
<evidence type="ECO:0000256" key="3">
    <source>
        <dbReference type="ARBA" id="ARBA00023175"/>
    </source>
</evidence>
<dbReference type="GO" id="GO:0005874">
    <property type="term" value="C:microtubule"/>
    <property type="evidence" value="ECO:0007669"/>
    <property type="project" value="UniProtKB-KW"/>
</dbReference>
<protein>
    <recommendedName>
        <fullName evidence="5">Kinesin-like protein</fullName>
    </recommendedName>
</protein>
<dbReference type="GO" id="GO:0008017">
    <property type="term" value="F:microtubule binding"/>
    <property type="evidence" value="ECO:0007669"/>
    <property type="project" value="InterPro"/>
</dbReference>
<keyword evidence="3 4" id="KW-0505">Motor protein</keyword>
<evidence type="ECO:0000313" key="9">
    <source>
        <dbReference type="Proteomes" id="UP001190700"/>
    </source>
</evidence>
<evidence type="ECO:0000256" key="4">
    <source>
        <dbReference type="PROSITE-ProRule" id="PRU00283"/>
    </source>
</evidence>
<dbReference type="GO" id="GO:0005871">
    <property type="term" value="C:kinesin complex"/>
    <property type="evidence" value="ECO:0007669"/>
    <property type="project" value="TreeGrafter"/>
</dbReference>
<accession>A0AAE0FP43</accession>